<evidence type="ECO:0000313" key="3">
    <source>
        <dbReference type="Proteomes" id="UP000184287"/>
    </source>
</evidence>
<protein>
    <submittedName>
        <fullName evidence="2">Aspartyl protease</fullName>
    </submittedName>
</protein>
<dbReference type="GO" id="GO:0008233">
    <property type="term" value="F:peptidase activity"/>
    <property type="evidence" value="ECO:0007669"/>
    <property type="project" value="UniProtKB-KW"/>
</dbReference>
<gene>
    <name evidence="2" type="ORF">SAMN04488522_106341</name>
</gene>
<dbReference type="Proteomes" id="UP000184287">
    <property type="component" value="Unassembled WGS sequence"/>
</dbReference>
<keyword evidence="2" id="KW-0378">Hydrolase</keyword>
<name>A0A1M5LH25_9SPHI</name>
<dbReference type="GO" id="GO:0006508">
    <property type="term" value="P:proteolysis"/>
    <property type="evidence" value="ECO:0007669"/>
    <property type="project" value="UniProtKB-KW"/>
</dbReference>
<dbReference type="Pfam" id="PF13975">
    <property type="entry name" value="gag-asp_proteas"/>
    <property type="match status" value="1"/>
</dbReference>
<reference evidence="3" key="1">
    <citation type="submission" date="2016-11" db="EMBL/GenBank/DDBJ databases">
        <authorList>
            <person name="Varghese N."/>
            <person name="Submissions S."/>
        </authorList>
    </citation>
    <scope>NUCLEOTIDE SEQUENCE [LARGE SCALE GENOMIC DNA]</scope>
    <source>
        <strain evidence="3">DSM 16990</strain>
    </source>
</reference>
<dbReference type="EMBL" id="FQUQ01000006">
    <property type="protein sequence ID" value="SHG64351.1"/>
    <property type="molecule type" value="Genomic_DNA"/>
</dbReference>
<organism evidence="2 3">
    <name type="scientific">Pedobacter caeni</name>
    <dbReference type="NCBI Taxonomy" id="288992"/>
    <lineage>
        <taxon>Bacteria</taxon>
        <taxon>Pseudomonadati</taxon>
        <taxon>Bacteroidota</taxon>
        <taxon>Sphingobacteriia</taxon>
        <taxon>Sphingobacteriales</taxon>
        <taxon>Sphingobacteriaceae</taxon>
        <taxon>Pedobacter</taxon>
    </lineage>
</organism>
<evidence type="ECO:0000313" key="2">
    <source>
        <dbReference type="EMBL" id="SHG64351.1"/>
    </source>
</evidence>
<dbReference type="InterPro" id="IPR021109">
    <property type="entry name" value="Peptidase_aspartic_dom_sf"/>
</dbReference>
<proteinExistence type="predicted"/>
<dbReference type="AlphaFoldDB" id="A0A1M5LH25"/>
<dbReference type="OrthoDB" id="3521766at2"/>
<keyword evidence="1" id="KW-0732">Signal</keyword>
<feature type="chain" id="PRO_5013382146" evidence="1">
    <location>
        <begin position="28"/>
        <end position="330"/>
    </location>
</feature>
<dbReference type="SUPFAM" id="SSF50630">
    <property type="entry name" value="Acid proteases"/>
    <property type="match status" value="1"/>
</dbReference>
<keyword evidence="2" id="KW-0645">Protease</keyword>
<dbReference type="Gene3D" id="2.40.70.10">
    <property type="entry name" value="Acid Proteases"/>
    <property type="match status" value="2"/>
</dbReference>
<sequence>MYISRPAMLRKIVFLSLVLSPASSLFAAHDHLNSFRTPATISQFTGSVVSTKLPDQIISKFKFVGGLMFVEATVNGIKGLLLVDTGSNGFILLNSEHFKTESSGQKMTGMGGAMAMEKVRLESFEWQNLKLDNQSLPAFKLSQLNSGTEDKVLGLIGSAFFKEYQLSMNFATRELELHKKAVMSPLIQGIPALINLPFVMINGFPVVKASIGGKTYQFIMDTGSTDNVMDHSLENELSAIWKQTKEVSMTEGSGNGGKVRRGILGNMLIGGLNMEKIEMGLNVMPDFDKKLNVSGILGFQFLKYFYVQINYLDQTMSFYDMAAVLPRLKK</sequence>
<feature type="signal peptide" evidence="1">
    <location>
        <begin position="1"/>
        <end position="27"/>
    </location>
</feature>
<accession>A0A1M5LH25</accession>
<dbReference type="RefSeq" id="WP_084529382.1">
    <property type="nucleotide sequence ID" value="NZ_FQUQ01000006.1"/>
</dbReference>
<evidence type="ECO:0000256" key="1">
    <source>
        <dbReference type="SAM" id="SignalP"/>
    </source>
</evidence>
<dbReference type="STRING" id="288992.SAMN04488522_106341"/>
<keyword evidence="3" id="KW-1185">Reference proteome</keyword>